<proteinExistence type="predicted"/>
<keyword evidence="1" id="KW-1133">Transmembrane helix</keyword>
<sequence>MYMLVWIMFLVAGMALGGAWTAYKNDSKLWTIIAALVGVVATATALSWLVAEMGAAA</sequence>
<dbReference type="EMBL" id="CP039247">
    <property type="protein sequence ID" value="QCB28758.1"/>
    <property type="molecule type" value="Genomic_DNA"/>
</dbReference>
<organism evidence="2 3">
    <name type="scientific">Corynebacterium endometrii</name>
    <dbReference type="NCBI Taxonomy" id="2488819"/>
    <lineage>
        <taxon>Bacteria</taxon>
        <taxon>Bacillati</taxon>
        <taxon>Actinomycetota</taxon>
        <taxon>Actinomycetes</taxon>
        <taxon>Mycobacteriales</taxon>
        <taxon>Corynebacteriaceae</taxon>
        <taxon>Corynebacterium</taxon>
    </lineage>
</organism>
<evidence type="ECO:0000313" key="2">
    <source>
        <dbReference type="EMBL" id="QCB28758.1"/>
    </source>
</evidence>
<protein>
    <submittedName>
        <fullName evidence="2">Uncharacterized protein</fullName>
    </submittedName>
</protein>
<dbReference type="RefSeq" id="WP_168707184.1">
    <property type="nucleotide sequence ID" value="NZ_CP039247.1"/>
</dbReference>
<evidence type="ECO:0000256" key="1">
    <source>
        <dbReference type="SAM" id="Phobius"/>
    </source>
</evidence>
<keyword evidence="1" id="KW-0472">Membrane</keyword>
<dbReference type="AlphaFoldDB" id="A0A4V1CEN8"/>
<dbReference type="Proteomes" id="UP000296352">
    <property type="component" value="Chromosome"/>
</dbReference>
<feature type="transmembrane region" description="Helical" evidence="1">
    <location>
        <begin position="29"/>
        <end position="51"/>
    </location>
</feature>
<keyword evidence="3" id="KW-1185">Reference proteome</keyword>
<gene>
    <name evidence="2" type="ORF">CENDO_07420</name>
</gene>
<accession>A0A4V1CEN8</accession>
<name>A0A4V1CEN8_9CORY</name>
<evidence type="ECO:0000313" key="3">
    <source>
        <dbReference type="Proteomes" id="UP000296352"/>
    </source>
</evidence>
<keyword evidence="1" id="KW-0812">Transmembrane</keyword>
<dbReference type="KEGG" id="cee:CENDO_07420"/>
<reference evidence="2 3" key="1">
    <citation type="submission" date="2019-04" db="EMBL/GenBank/DDBJ databases">
        <title>Corynebacterium endometrii sp. nov., isolated from the uterus of a cow with endometritis.</title>
        <authorList>
            <person name="Ballas P."/>
            <person name="Ruckert C."/>
            <person name="Wagener K."/>
            <person name="Drillich M."/>
            <person name="Kaempfer P."/>
            <person name="Busse H.-J."/>
            <person name="Ehling-Schulz M."/>
        </authorList>
    </citation>
    <scope>NUCLEOTIDE SEQUENCE [LARGE SCALE GENOMIC DNA]</scope>
    <source>
        <strain evidence="2 3">LMM-1653</strain>
    </source>
</reference>